<evidence type="ECO:0000313" key="3">
    <source>
        <dbReference type="Proteomes" id="UP000189670"/>
    </source>
</evidence>
<keyword evidence="1" id="KW-0732">Signal</keyword>
<name>A0A1V1NTL9_9BACT</name>
<evidence type="ECO:0000313" key="2">
    <source>
        <dbReference type="EMBL" id="ETR65930.1"/>
    </source>
</evidence>
<dbReference type="InterPro" id="IPR013783">
    <property type="entry name" value="Ig-like_fold"/>
</dbReference>
<dbReference type="SUPFAM" id="SSF69318">
    <property type="entry name" value="Integrin alpha N-terminal domain"/>
    <property type="match status" value="1"/>
</dbReference>
<evidence type="ECO:0000256" key="1">
    <source>
        <dbReference type="ARBA" id="ARBA00022729"/>
    </source>
</evidence>
<protein>
    <recommendedName>
        <fullName evidence="4">Fibronectin type-III domain-containing protein</fullName>
    </recommendedName>
</protein>
<accession>A0A1V1NTL9</accession>
<dbReference type="Pfam" id="PF13517">
    <property type="entry name" value="FG-GAP_3"/>
    <property type="match status" value="2"/>
</dbReference>
<dbReference type="InterPro" id="IPR013517">
    <property type="entry name" value="FG-GAP"/>
</dbReference>
<dbReference type="PANTHER" id="PTHR44103">
    <property type="entry name" value="PROPROTEIN CONVERTASE P"/>
    <property type="match status" value="1"/>
</dbReference>
<proteinExistence type="predicted"/>
<comment type="caution">
    <text evidence="2">The sequence shown here is derived from an EMBL/GenBank/DDBJ whole genome shotgun (WGS) entry which is preliminary data.</text>
</comment>
<sequence length="420" mass="44608">MSLSGVAYGSSALGDYNNDGLIDILLTGSFTAKVYQNTGDAFSEDTDITLPGIMYATSVFFDYDNDGDLDILITGDTLSNYIAKVYRNTDGNFSEDTGITLIGVKDGSSTFGDYDNDGDLDILITGNSESGHIARLYRNTDGNFSEDTDVDLTGVNYSSSAFGDYDNDGDIDILITGESEGVKIARLYKNYIDISNLPPSEPTALNTVVTGQNVLLSWSAASDAETISSAGLNYNLRIGSTSGASDILAPMALPLSSGYRLIPERGMIQNLTATVNLPDGTYYWSVQAIDTAFAGSEFATEASFAIGSPEISIISNQSISEDTSIDSISFMITDTNASPCSLTITFDSSNTVLIPTENISYTCNSGYYTLTVNPELNQSGTSILTVMAMNPYGNTATSSFSLTVTEVNDAPQISSISDQS</sequence>
<dbReference type="PANTHER" id="PTHR44103:SF1">
    <property type="entry name" value="PROPROTEIN CONVERTASE P"/>
    <property type="match status" value="1"/>
</dbReference>
<reference evidence="3" key="1">
    <citation type="submission" date="2012-11" db="EMBL/GenBank/DDBJ databases">
        <authorList>
            <person name="Lucero-Rivera Y.E."/>
            <person name="Tovar-Ramirez D."/>
        </authorList>
    </citation>
    <scope>NUCLEOTIDE SEQUENCE [LARGE SCALE GENOMIC DNA]</scope>
    <source>
        <strain evidence="3">Araruama</strain>
    </source>
</reference>
<feature type="non-terminal residue" evidence="2">
    <location>
        <position position="420"/>
    </location>
</feature>
<organism evidence="2 3">
    <name type="scientific">Candidatus Magnetoglobus multicellularis str. Araruama</name>
    <dbReference type="NCBI Taxonomy" id="890399"/>
    <lineage>
        <taxon>Bacteria</taxon>
        <taxon>Pseudomonadati</taxon>
        <taxon>Thermodesulfobacteriota</taxon>
        <taxon>Desulfobacteria</taxon>
        <taxon>Desulfobacterales</taxon>
        <taxon>Desulfobacteraceae</taxon>
        <taxon>Candidatus Magnetoglobus</taxon>
    </lineage>
</organism>
<dbReference type="AlphaFoldDB" id="A0A1V1NTL9"/>
<dbReference type="Proteomes" id="UP000189670">
    <property type="component" value="Unassembled WGS sequence"/>
</dbReference>
<dbReference type="Gene3D" id="2.130.10.130">
    <property type="entry name" value="Integrin alpha, N-terminal"/>
    <property type="match status" value="1"/>
</dbReference>
<dbReference type="InterPro" id="IPR028994">
    <property type="entry name" value="Integrin_alpha_N"/>
</dbReference>
<gene>
    <name evidence="2" type="ORF">OMM_13506</name>
</gene>
<dbReference type="Gene3D" id="2.60.40.10">
    <property type="entry name" value="Immunoglobulins"/>
    <property type="match status" value="2"/>
</dbReference>
<dbReference type="EMBL" id="ATBP01002374">
    <property type="protein sequence ID" value="ETR65930.1"/>
    <property type="molecule type" value="Genomic_DNA"/>
</dbReference>
<evidence type="ECO:0008006" key="4">
    <source>
        <dbReference type="Google" id="ProtNLM"/>
    </source>
</evidence>